<protein>
    <submittedName>
        <fullName evidence="3">Gamma-tubulin complex component</fullName>
    </submittedName>
</protein>
<evidence type="ECO:0000313" key="3">
    <source>
        <dbReference type="WBParaSite" id="TCNE_0000832501-mRNA-1"/>
    </source>
</evidence>
<sequence>MIGYPAEDSQTCVSDVEGPSKVEVIDICEKAPQPNRTFRCAKRITPKTSVVAPMLKTFRERRAPGHVENILKQHEAKQSGAIVEWTEAQLINPILSMIEAHKNCPFLVRNRDGSFSVDPKHRLHGDGASAQSASDNLIAVYVKPFVEAHRQLEALVAFTARANTNSKMVEILQELVIKFLSEHALAVSRRYTDRSLCVQMLAHSLRNELRALSTVYDALSNVFDADIWTYETVDKFIERFLRLTLYAELQTTLVKRIVCRLQVVIFSVFKRYFNSIFSNGTVEETFADEFIFYNVQGDASNELGVRATACSFWSPQLISNVLAGARDAKRLRDRCTTKRPPKFSTYFMRFLYGKDDVDFVSASRIILSAERSAARCARDNAMQLFAFVRQNGALDKVAREIELIFTGFAVRELAFDLFGATRDAPVSSIVLSFYNSLQMSGFSEERCNMWSVRCGDGTLEQLYITPKLPWPIEYVVDDRFIETANRCVRFLLKLMRAKEILSRIRIQYDKVDGESFSERKLHHLICLTAQPLTTMAELLFTHLQSLMAKKMPFVLESSTVIEAHEHLMSLNSQLDHLISEEGCARGLVHDAVSKLCGLADELDARLGNDLCKDSYLEDMLKMVLRERELLIGLGRAMEGTIFNVLQLFLWN</sequence>
<gene>
    <name evidence="1" type="ORF">TCNE_LOCUS8325</name>
</gene>
<keyword evidence="2" id="KW-1185">Reference proteome</keyword>
<proteinExistence type="predicted"/>
<evidence type="ECO:0000313" key="1">
    <source>
        <dbReference type="EMBL" id="VDM39646.1"/>
    </source>
</evidence>
<evidence type="ECO:0000313" key="2">
    <source>
        <dbReference type="Proteomes" id="UP000050794"/>
    </source>
</evidence>
<accession>A0A183UIK5</accession>
<dbReference type="AlphaFoldDB" id="A0A183UIK5"/>
<name>A0A183UIK5_TOXCA</name>
<organism evidence="2 3">
    <name type="scientific">Toxocara canis</name>
    <name type="common">Canine roundworm</name>
    <dbReference type="NCBI Taxonomy" id="6265"/>
    <lineage>
        <taxon>Eukaryota</taxon>
        <taxon>Metazoa</taxon>
        <taxon>Ecdysozoa</taxon>
        <taxon>Nematoda</taxon>
        <taxon>Chromadorea</taxon>
        <taxon>Rhabditida</taxon>
        <taxon>Spirurina</taxon>
        <taxon>Ascaridomorpha</taxon>
        <taxon>Ascaridoidea</taxon>
        <taxon>Toxocaridae</taxon>
        <taxon>Toxocara</taxon>
    </lineage>
</organism>
<dbReference type="Proteomes" id="UP000050794">
    <property type="component" value="Unassembled WGS sequence"/>
</dbReference>
<dbReference type="EMBL" id="UYWY01019878">
    <property type="protein sequence ID" value="VDM39646.1"/>
    <property type="molecule type" value="Genomic_DNA"/>
</dbReference>
<dbReference type="WBParaSite" id="TCNE_0000832501-mRNA-1">
    <property type="protein sequence ID" value="TCNE_0000832501-mRNA-1"/>
    <property type="gene ID" value="TCNE_0000832501"/>
</dbReference>
<reference evidence="3" key="1">
    <citation type="submission" date="2016-06" db="UniProtKB">
        <authorList>
            <consortium name="WormBaseParasite"/>
        </authorList>
    </citation>
    <scope>IDENTIFICATION</scope>
</reference>
<reference evidence="1 2" key="2">
    <citation type="submission" date="2018-11" db="EMBL/GenBank/DDBJ databases">
        <authorList>
            <consortium name="Pathogen Informatics"/>
        </authorList>
    </citation>
    <scope>NUCLEOTIDE SEQUENCE [LARGE SCALE GENOMIC DNA]</scope>
</reference>